<protein>
    <submittedName>
        <fullName evidence="2">Uncharacterized protein</fullName>
    </submittedName>
</protein>
<accession>A0A0F9SDE9</accession>
<evidence type="ECO:0000256" key="1">
    <source>
        <dbReference type="SAM" id="MobiDB-lite"/>
    </source>
</evidence>
<gene>
    <name evidence="2" type="ORF">LCGC14_0864950</name>
</gene>
<name>A0A0F9SDE9_9ZZZZ</name>
<feature type="region of interest" description="Disordered" evidence="1">
    <location>
        <begin position="1"/>
        <end position="25"/>
    </location>
</feature>
<dbReference type="EMBL" id="LAZR01002639">
    <property type="protein sequence ID" value="KKN27413.1"/>
    <property type="molecule type" value="Genomic_DNA"/>
</dbReference>
<dbReference type="AlphaFoldDB" id="A0A0F9SDE9"/>
<reference evidence="2" key="1">
    <citation type="journal article" date="2015" name="Nature">
        <title>Complex archaea that bridge the gap between prokaryotes and eukaryotes.</title>
        <authorList>
            <person name="Spang A."/>
            <person name="Saw J.H."/>
            <person name="Jorgensen S.L."/>
            <person name="Zaremba-Niedzwiedzka K."/>
            <person name="Martijn J."/>
            <person name="Lind A.E."/>
            <person name="van Eijk R."/>
            <person name="Schleper C."/>
            <person name="Guy L."/>
            <person name="Ettema T.J."/>
        </authorList>
    </citation>
    <scope>NUCLEOTIDE SEQUENCE</scope>
</reference>
<sequence>MPVSEVYSCDNSGNRTGPHPDISDPVLGTGQSVVAGSKDTDATITVEAGKSYAITSLIGSHIFGIATTATATNIVWAVGAGRTIVIRIPFGYTSLHYQTPDDSRKFILRELAG</sequence>
<comment type="caution">
    <text evidence="2">The sequence shown here is derived from an EMBL/GenBank/DDBJ whole genome shotgun (WGS) entry which is preliminary data.</text>
</comment>
<proteinExistence type="predicted"/>
<organism evidence="2">
    <name type="scientific">marine sediment metagenome</name>
    <dbReference type="NCBI Taxonomy" id="412755"/>
    <lineage>
        <taxon>unclassified sequences</taxon>
        <taxon>metagenomes</taxon>
        <taxon>ecological metagenomes</taxon>
    </lineage>
</organism>
<evidence type="ECO:0000313" key="2">
    <source>
        <dbReference type="EMBL" id="KKN27413.1"/>
    </source>
</evidence>